<dbReference type="STRING" id="490188.SAMN04488068_2694"/>
<keyword evidence="6" id="KW-0862">Zinc</keyword>
<dbReference type="SUPFAM" id="SSF55486">
    <property type="entry name" value="Metalloproteases ('zincins'), catalytic domain"/>
    <property type="match status" value="1"/>
</dbReference>
<keyword evidence="4 9" id="KW-0732">Signal</keyword>
<evidence type="ECO:0000256" key="3">
    <source>
        <dbReference type="ARBA" id="ARBA00022723"/>
    </source>
</evidence>
<evidence type="ECO:0000256" key="2">
    <source>
        <dbReference type="ARBA" id="ARBA00022670"/>
    </source>
</evidence>
<evidence type="ECO:0000256" key="4">
    <source>
        <dbReference type="ARBA" id="ARBA00022729"/>
    </source>
</evidence>
<dbReference type="InterPro" id="IPR024079">
    <property type="entry name" value="MetalloPept_cat_dom_sf"/>
</dbReference>
<keyword evidence="2" id="KW-0645">Protease</keyword>
<dbReference type="AlphaFoldDB" id="A0A1M5QMX0"/>
<evidence type="ECO:0000256" key="1">
    <source>
        <dbReference type="ARBA" id="ARBA00008721"/>
    </source>
</evidence>
<dbReference type="OrthoDB" id="6278496at2"/>
<evidence type="ECO:0000256" key="5">
    <source>
        <dbReference type="ARBA" id="ARBA00022801"/>
    </source>
</evidence>
<feature type="domain" description="Peptidase M43 pregnancy-associated plasma-A" evidence="10">
    <location>
        <begin position="202"/>
        <end position="283"/>
    </location>
</feature>
<dbReference type="Pfam" id="PF05572">
    <property type="entry name" value="Peptidase_M43"/>
    <property type="match status" value="1"/>
</dbReference>
<accession>A0A1M5QMX0</accession>
<protein>
    <submittedName>
        <fullName evidence="11">Pregnancy-associated plasma protein-A</fullName>
    </submittedName>
</protein>
<evidence type="ECO:0000256" key="6">
    <source>
        <dbReference type="ARBA" id="ARBA00022833"/>
    </source>
</evidence>
<feature type="signal peptide" evidence="9">
    <location>
        <begin position="1"/>
        <end position="23"/>
    </location>
</feature>
<dbReference type="GO" id="GO:0008237">
    <property type="term" value="F:metallopeptidase activity"/>
    <property type="evidence" value="ECO:0007669"/>
    <property type="project" value="UniProtKB-KW"/>
</dbReference>
<name>A0A1M5QMX0_9GAMM</name>
<keyword evidence="5" id="KW-0378">Hydrolase</keyword>
<evidence type="ECO:0000256" key="9">
    <source>
        <dbReference type="SAM" id="SignalP"/>
    </source>
</evidence>
<reference evidence="11 12" key="1">
    <citation type="submission" date="2016-11" db="EMBL/GenBank/DDBJ databases">
        <authorList>
            <person name="Jaros S."/>
            <person name="Januszkiewicz K."/>
            <person name="Wedrychowicz H."/>
        </authorList>
    </citation>
    <scope>NUCLEOTIDE SEQUENCE [LARGE SCALE GENOMIC DNA]</scope>
    <source>
        <strain evidence="11 12">CGMCC 1.7049</strain>
    </source>
</reference>
<dbReference type="RefSeq" id="WP_084083422.1">
    <property type="nucleotide sequence ID" value="NZ_FQWZ01000006.1"/>
</dbReference>
<dbReference type="EMBL" id="FQWZ01000006">
    <property type="protein sequence ID" value="SHH14903.1"/>
    <property type="molecule type" value="Genomic_DNA"/>
</dbReference>
<proteinExistence type="inferred from homology"/>
<dbReference type="PANTHER" id="PTHR47466">
    <property type="match status" value="1"/>
</dbReference>
<keyword evidence="12" id="KW-1185">Reference proteome</keyword>
<organism evidence="11 12">
    <name type="scientific">Hydrocarboniphaga daqingensis</name>
    <dbReference type="NCBI Taxonomy" id="490188"/>
    <lineage>
        <taxon>Bacteria</taxon>
        <taxon>Pseudomonadati</taxon>
        <taxon>Pseudomonadota</taxon>
        <taxon>Gammaproteobacteria</taxon>
        <taxon>Nevskiales</taxon>
        <taxon>Nevskiaceae</taxon>
        <taxon>Hydrocarboniphaga</taxon>
    </lineage>
</organism>
<dbReference type="InterPro" id="IPR008754">
    <property type="entry name" value="Peptidase_M43"/>
</dbReference>
<evidence type="ECO:0000256" key="8">
    <source>
        <dbReference type="ARBA" id="ARBA00023157"/>
    </source>
</evidence>
<sequence>MKIRSIGRASAVAAWLVVSMAAAQDSESSLSRRCMTVEPNATQRLDIDRKLGDFLQARAQRGASPYRAAGSVLVPVYVHVINNGSTLEQGNIPQSQIDSQLSVLNSAYAGTPFQFTLAAVDRTTNADWYTMSPGSAAEKAAKTALRKGGAGALNLYTANPGGGLLGWATFPSSYKAQPSLDGVVVLYSSVPGGAAAPYDEGDTGTHEVGHWLGLYHTFQGGCGLQGDSVSDTPAERSPAYGCPTSRNSCPFKAGDDPITNFMDYVDDSCMFQFTPAQSTRMDQMHQQYRS</sequence>
<keyword evidence="8" id="KW-1015">Disulfide bond</keyword>
<evidence type="ECO:0000259" key="10">
    <source>
        <dbReference type="Pfam" id="PF05572"/>
    </source>
</evidence>
<dbReference type="GO" id="GO:0006508">
    <property type="term" value="P:proteolysis"/>
    <property type="evidence" value="ECO:0007669"/>
    <property type="project" value="UniProtKB-KW"/>
</dbReference>
<evidence type="ECO:0000256" key="7">
    <source>
        <dbReference type="ARBA" id="ARBA00023049"/>
    </source>
</evidence>
<dbReference type="CDD" id="cd04275">
    <property type="entry name" value="ZnMc_pappalysin_like"/>
    <property type="match status" value="1"/>
</dbReference>
<dbReference type="Proteomes" id="UP000199758">
    <property type="component" value="Unassembled WGS sequence"/>
</dbReference>
<dbReference type="PANTHER" id="PTHR47466:SF1">
    <property type="entry name" value="METALLOPROTEASE MEP1 (AFU_ORTHOLOGUE AFUA_1G07730)-RELATED"/>
    <property type="match status" value="1"/>
</dbReference>
<gene>
    <name evidence="11" type="ORF">SAMN04488068_2694</name>
</gene>
<dbReference type="Gene3D" id="3.40.390.10">
    <property type="entry name" value="Collagenase (Catalytic Domain)"/>
    <property type="match status" value="1"/>
</dbReference>
<evidence type="ECO:0000313" key="12">
    <source>
        <dbReference type="Proteomes" id="UP000199758"/>
    </source>
</evidence>
<feature type="chain" id="PRO_5012635465" evidence="9">
    <location>
        <begin position="24"/>
        <end position="290"/>
    </location>
</feature>
<comment type="similarity">
    <text evidence="1">Belongs to the peptidase M43B family.</text>
</comment>
<keyword evidence="7" id="KW-0482">Metalloprotease</keyword>
<keyword evidence="3" id="KW-0479">Metal-binding</keyword>
<evidence type="ECO:0000313" key="11">
    <source>
        <dbReference type="EMBL" id="SHH14903.1"/>
    </source>
</evidence>
<dbReference type="GO" id="GO:0046872">
    <property type="term" value="F:metal ion binding"/>
    <property type="evidence" value="ECO:0007669"/>
    <property type="project" value="UniProtKB-KW"/>
</dbReference>